<feature type="transmembrane region" description="Helical" evidence="7">
    <location>
        <begin position="287"/>
        <end position="306"/>
    </location>
</feature>
<keyword evidence="5 7" id="KW-1133">Transmembrane helix</keyword>
<feature type="transmembrane region" description="Helical" evidence="7">
    <location>
        <begin position="75"/>
        <end position="95"/>
    </location>
</feature>
<dbReference type="Gene3D" id="1.20.1250.20">
    <property type="entry name" value="MFS general substrate transporter like domains"/>
    <property type="match status" value="1"/>
</dbReference>
<reference evidence="8" key="1">
    <citation type="submission" date="2019-10" db="EMBL/GenBank/DDBJ databases">
        <title>Draft genome sequece of Microseira wollei NIES-4236.</title>
        <authorList>
            <person name="Yamaguchi H."/>
            <person name="Suzuki S."/>
            <person name="Kawachi M."/>
        </authorList>
    </citation>
    <scope>NUCLEOTIDE SEQUENCE</scope>
    <source>
        <strain evidence="8">NIES-4236</strain>
    </source>
</reference>
<feature type="transmembrane region" description="Helical" evidence="7">
    <location>
        <begin position="171"/>
        <end position="190"/>
    </location>
</feature>
<proteinExistence type="predicted"/>
<evidence type="ECO:0000313" key="8">
    <source>
        <dbReference type="EMBL" id="GET42309.1"/>
    </source>
</evidence>
<feature type="transmembrane region" description="Helical" evidence="7">
    <location>
        <begin position="12"/>
        <end position="36"/>
    </location>
</feature>
<keyword evidence="6 7" id="KW-0472">Membrane</keyword>
<evidence type="ECO:0000256" key="4">
    <source>
        <dbReference type="ARBA" id="ARBA00022692"/>
    </source>
</evidence>
<dbReference type="EMBL" id="BLAY01000158">
    <property type="protein sequence ID" value="GET42309.1"/>
    <property type="molecule type" value="Genomic_DNA"/>
</dbReference>
<dbReference type="InterPro" id="IPR036259">
    <property type="entry name" value="MFS_trans_sf"/>
</dbReference>
<feature type="transmembrane region" description="Helical" evidence="7">
    <location>
        <begin position="144"/>
        <end position="165"/>
    </location>
</feature>
<evidence type="ECO:0000256" key="5">
    <source>
        <dbReference type="ARBA" id="ARBA00022989"/>
    </source>
</evidence>
<dbReference type="InterPro" id="IPR011701">
    <property type="entry name" value="MFS"/>
</dbReference>
<feature type="transmembrane region" description="Helical" evidence="7">
    <location>
        <begin position="404"/>
        <end position="424"/>
    </location>
</feature>
<feature type="transmembrane region" description="Helical" evidence="7">
    <location>
        <begin position="348"/>
        <end position="367"/>
    </location>
</feature>
<dbReference type="Proteomes" id="UP001050975">
    <property type="component" value="Unassembled WGS sequence"/>
</dbReference>
<evidence type="ECO:0000256" key="3">
    <source>
        <dbReference type="ARBA" id="ARBA00022475"/>
    </source>
</evidence>
<accession>A0AAV3WM20</accession>
<comment type="subcellular location">
    <subcellularLocation>
        <location evidence="1">Cell membrane</location>
        <topology evidence="1">Multi-pass membrane protein</topology>
    </subcellularLocation>
</comment>
<evidence type="ECO:0000256" key="6">
    <source>
        <dbReference type="ARBA" id="ARBA00023136"/>
    </source>
</evidence>
<keyword evidence="9" id="KW-1185">Reference proteome</keyword>
<keyword evidence="3" id="KW-1003">Cell membrane</keyword>
<gene>
    <name evidence="8" type="ORF">MiSe_71250</name>
</gene>
<dbReference type="GO" id="GO:0005886">
    <property type="term" value="C:plasma membrane"/>
    <property type="evidence" value="ECO:0007669"/>
    <property type="project" value="UniProtKB-SubCell"/>
</dbReference>
<keyword evidence="4 7" id="KW-0812">Transmembrane</keyword>
<name>A0AAV3WM20_9CYAN</name>
<dbReference type="Pfam" id="PF07690">
    <property type="entry name" value="MFS_1"/>
    <property type="match status" value="1"/>
</dbReference>
<dbReference type="AlphaFoldDB" id="A0AAV3WM20"/>
<protein>
    <submittedName>
        <fullName evidence="8">Major facilitator superfamily MFS_1</fullName>
    </submittedName>
</protein>
<feature type="transmembrane region" description="Helical" evidence="7">
    <location>
        <begin position="223"/>
        <end position="250"/>
    </location>
</feature>
<dbReference type="RefSeq" id="WP_226589620.1">
    <property type="nucleotide sequence ID" value="NZ_BLAY01000158.1"/>
</dbReference>
<evidence type="ECO:0000256" key="2">
    <source>
        <dbReference type="ARBA" id="ARBA00022448"/>
    </source>
</evidence>
<comment type="caution">
    <text evidence="8">The sequence shown here is derived from an EMBL/GenBank/DDBJ whole genome shotgun (WGS) entry which is preliminary data.</text>
</comment>
<feature type="transmembrane region" description="Helical" evidence="7">
    <location>
        <begin position="256"/>
        <end position="280"/>
    </location>
</feature>
<dbReference type="PANTHER" id="PTHR43266:SF2">
    <property type="entry name" value="MAJOR FACILITATOR SUPERFAMILY (MFS) PROFILE DOMAIN-CONTAINING PROTEIN"/>
    <property type="match status" value="1"/>
</dbReference>
<dbReference type="CDD" id="cd06173">
    <property type="entry name" value="MFS_MefA_like"/>
    <property type="match status" value="1"/>
</dbReference>
<evidence type="ECO:0000313" key="9">
    <source>
        <dbReference type="Proteomes" id="UP001050975"/>
    </source>
</evidence>
<evidence type="ECO:0000256" key="1">
    <source>
        <dbReference type="ARBA" id="ARBA00004651"/>
    </source>
</evidence>
<dbReference type="GO" id="GO:0022857">
    <property type="term" value="F:transmembrane transporter activity"/>
    <property type="evidence" value="ECO:0007669"/>
    <property type="project" value="InterPro"/>
</dbReference>
<dbReference type="PANTHER" id="PTHR43266">
    <property type="entry name" value="MACROLIDE-EFFLUX PROTEIN"/>
    <property type="match status" value="1"/>
</dbReference>
<feature type="transmembrane region" description="Helical" evidence="7">
    <location>
        <begin position="312"/>
        <end position="336"/>
    </location>
</feature>
<feature type="transmembrane region" description="Helical" evidence="7">
    <location>
        <begin position="101"/>
        <end position="123"/>
    </location>
</feature>
<feature type="transmembrane region" description="Helical" evidence="7">
    <location>
        <begin position="42"/>
        <end position="63"/>
    </location>
</feature>
<keyword evidence="2" id="KW-0813">Transport</keyword>
<sequence>MTKLTSLHNFLIIWSGQVASILGSEMTNFATTIWAWQFTGHATPLALIVFFVQTPRVIAAAFAGPLVDRWNRKQLMMIGDTAAGISTIAILLLLATNQLEIWHLYVSGAIKGLFGYLQELAYSASMSTIVPKQHYARATAMESYISYSGSAIVAPALAGTLYYIIGLQGILVIDIFTFALALGTISFVHIPQPTASEIKDINSGNIWQELTFGFRYIIKRPSLLAILVFLLSSNLVTNAGGAIAAPMILAKSGNDAAAFASVQFAIGVGGLVGAAVLSVWGGPSRRIHGLLLGGALGDISSVMLGLGRIPSIWMLAGFFEAFFSPFFGSCNQAIWLSKVEPHVQGRVFACRYLIAQITSPLGLAIAGPLADRVFQPAMMSGGSLAGILGGAFGTGAGAGMALQYTLFAGCGAFICLGAYTFRLLRDVEDLVPDHEHSDRLRQWNEYQ</sequence>
<evidence type="ECO:0000256" key="7">
    <source>
        <dbReference type="SAM" id="Phobius"/>
    </source>
</evidence>
<dbReference type="SUPFAM" id="SSF103473">
    <property type="entry name" value="MFS general substrate transporter"/>
    <property type="match status" value="1"/>
</dbReference>
<organism evidence="8 9">
    <name type="scientific">Microseira wollei NIES-4236</name>
    <dbReference type="NCBI Taxonomy" id="2530354"/>
    <lineage>
        <taxon>Bacteria</taxon>
        <taxon>Bacillati</taxon>
        <taxon>Cyanobacteriota</taxon>
        <taxon>Cyanophyceae</taxon>
        <taxon>Oscillatoriophycideae</taxon>
        <taxon>Aerosakkonematales</taxon>
        <taxon>Aerosakkonemataceae</taxon>
        <taxon>Microseira</taxon>
    </lineage>
</organism>